<dbReference type="InterPro" id="IPR050493">
    <property type="entry name" value="FAD-dep_Monooxygenase_BioMet"/>
</dbReference>
<dbReference type="GO" id="GO:0071949">
    <property type="term" value="F:FAD binding"/>
    <property type="evidence" value="ECO:0007669"/>
    <property type="project" value="InterPro"/>
</dbReference>
<dbReference type="InterPro" id="IPR036188">
    <property type="entry name" value="FAD/NAD-bd_sf"/>
</dbReference>
<gene>
    <name evidence="4" type="ORF">HT134_19755</name>
</gene>
<dbReference type="Proteomes" id="UP000546126">
    <property type="component" value="Unassembled WGS sequence"/>
</dbReference>
<evidence type="ECO:0000313" key="5">
    <source>
        <dbReference type="Proteomes" id="UP000546126"/>
    </source>
</evidence>
<dbReference type="RefSeq" id="WP_175601899.1">
    <property type="nucleotide sequence ID" value="NZ_JABWGO010000004.1"/>
</dbReference>
<sequence>MPAAVVIGAGIGGLSAGIALRQAGWEVTVLERAERMEPVGSGLALAVNALRALDTLGLGDRARELSRMQGRVGIRRPDGRWLAHTTAERAQEEFGDSVVVLARATLVDLLAAALGADALRLGVTVTGVDAGTGVVRTDRGEHAADLVVAADGIRSATRRALFPGHPGPVYAGVTAWRGLVPWDGRPLRSTETWGGGRVFGVHLLADDVVYFYATDLSPEGAVHGDEREELLRRFGDWHEPIPSLLAAVRPERIVRNDVHAFATPLPAYHRGRVALVGDAAHPMTPNLGQGACQAIEDAVVLAHAVGEGLAHAVGEGPAHAVGEGPASVVGGGLAAYSAARLERTTAITRRSTAICRATKIRNPVAVSLRDAGMALAARFSSALMLRSVRGVLEWTPPRPAASGRGPAARA</sequence>
<dbReference type="PANTHER" id="PTHR13789:SF309">
    <property type="entry name" value="PUTATIVE (AFU_ORTHOLOGUE AFUA_6G14510)-RELATED"/>
    <property type="match status" value="1"/>
</dbReference>
<feature type="domain" description="FAD-binding" evidence="3">
    <location>
        <begin position="4"/>
        <end position="161"/>
    </location>
</feature>
<feature type="domain" description="FAD-binding" evidence="3">
    <location>
        <begin position="266"/>
        <end position="309"/>
    </location>
</feature>
<dbReference type="Gene3D" id="3.50.50.60">
    <property type="entry name" value="FAD/NAD(P)-binding domain"/>
    <property type="match status" value="1"/>
</dbReference>
<evidence type="ECO:0000256" key="1">
    <source>
        <dbReference type="ARBA" id="ARBA00023002"/>
    </source>
</evidence>
<reference evidence="4 5" key="1">
    <citation type="submission" date="2020-06" db="EMBL/GenBank/DDBJ databases">
        <authorList>
            <person name="Chanama M."/>
        </authorList>
    </citation>
    <scope>NUCLEOTIDE SEQUENCE [LARGE SCALE GENOMIC DNA]</scope>
    <source>
        <strain evidence="4 5">TBRC6557</strain>
    </source>
</reference>
<evidence type="ECO:0000259" key="3">
    <source>
        <dbReference type="Pfam" id="PF01494"/>
    </source>
</evidence>
<keyword evidence="1" id="KW-0560">Oxidoreductase</keyword>
<dbReference type="Pfam" id="PF01494">
    <property type="entry name" value="FAD_binding_3"/>
    <property type="match status" value="2"/>
</dbReference>
<comment type="caution">
    <text evidence="4">The sequence shown here is derived from an EMBL/GenBank/DDBJ whole genome shotgun (WGS) entry which is preliminary data.</text>
</comment>
<name>A0A7Y6IQ47_9ACTN</name>
<dbReference type="AlphaFoldDB" id="A0A7Y6IQ47"/>
<dbReference type="GO" id="GO:0004497">
    <property type="term" value="F:monooxygenase activity"/>
    <property type="evidence" value="ECO:0007669"/>
    <property type="project" value="UniProtKB-KW"/>
</dbReference>
<keyword evidence="5" id="KW-1185">Reference proteome</keyword>
<dbReference type="InterPro" id="IPR002938">
    <property type="entry name" value="FAD-bd"/>
</dbReference>
<evidence type="ECO:0000313" key="4">
    <source>
        <dbReference type="EMBL" id="NUW42359.1"/>
    </source>
</evidence>
<dbReference type="PANTHER" id="PTHR13789">
    <property type="entry name" value="MONOOXYGENASE"/>
    <property type="match status" value="1"/>
</dbReference>
<keyword evidence="2 4" id="KW-0503">Monooxygenase</keyword>
<organism evidence="4 5">
    <name type="scientific">Nonomuraea rhodomycinica</name>
    <dbReference type="NCBI Taxonomy" id="1712872"/>
    <lineage>
        <taxon>Bacteria</taxon>
        <taxon>Bacillati</taxon>
        <taxon>Actinomycetota</taxon>
        <taxon>Actinomycetes</taxon>
        <taxon>Streptosporangiales</taxon>
        <taxon>Streptosporangiaceae</taxon>
        <taxon>Nonomuraea</taxon>
    </lineage>
</organism>
<dbReference type="SUPFAM" id="SSF51905">
    <property type="entry name" value="FAD/NAD(P)-binding domain"/>
    <property type="match status" value="1"/>
</dbReference>
<accession>A0A7Y6IQ47</accession>
<evidence type="ECO:0000256" key="2">
    <source>
        <dbReference type="ARBA" id="ARBA00023033"/>
    </source>
</evidence>
<dbReference type="EMBL" id="JABWGO010000004">
    <property type="protein sequence ID" value="NUW42359.1"/>
    <property type="molecule type" value="Genomic_DNA"/>
</dbReference>
<proteinExistence type="predicted"/>
<protein>
    <submittedName>
        <fullName evidence="4">FAD-dependent monooxygenase</fullName>
    </submittedName>
</protein>
<dbReference type="PRINTS" id="PR00420">
    <property type="entry name" value="RNGMNOXGNASE"/>
</dbReference>